<evidence type="ECO:0000313" key="6">
    <source>
        <dbReference type="Proteomes" id="UP000070195"/>
    </source>
</evidence>
<dbReference type="Pfam" id="PF00005">
    <property type="entry name" value="ABC_tran"/>
    <property type="match status" value="1"/>
</dbReference>
<evidence type="ECO:0000256" key="1">
    <source>
        <dbReference type="ARBA" id="ARBA00022448"/>
    </source>
</evidence>
<dbReference type="CDD" id="cd03257">
    <property type="entry name" value="ABC_NikE_OppD_transporters"/>
    <property type="match status" value="1"/>
</dbReference>
<reference evidence="5 6" key="1">
    <citation type="journal article" date="2016" name="Sci. Rep.">
        <title>Metabolic traits of an uncultured archaeal lineage -MSBL1- from brine pools of the Red Sea.</title>
        <authorList>
            <person name="Mwirichia R."/>
            <person name="Alam I."/>
            <person name="Rashid M."/>
            <person name="Vinu M."/>
            <person name="Ba-Alawi W."/>
            <person name="Anthony Kamau A."/>
            <person name="Kamanda Ngugi D."/>
            <person name="Goker M."/>
            <person name="Klenk H.P."/>
            <person name="Bajic V."/>
            <person name="Stingl U."/>
        </authorList>
    </citation>
    <scope>NUCLEOTIDE SEQUENCE [LARGE SCALE GENOMIC DNA]</scope>
    <source>
        <strain evidence="5">SCGC-AAA259D18</strain>
    </source>
</reference>
<dbReference type="Gene3D" id="3.40.50.300">
    <property type="entry name" value="P-loop containing nucleotide triphosphate hydrolases"/>
    <property type="match status" value="1"/>
</dbReference>
<keyword evidence="2" id="KW-0547">Nucleotide-binding</keyword>
<sequence>MGEEVAVVESEDLTKYYRSGYVFSEEVCGAKDVTFSIKEGEILALVGESGSGKTTVANMILRLIKPTDGKFYLRGEDALGMDRNEYWRRVQAIFQDPYSTFNEYYVVDKELEDAFGLLEEGRNGTYSESEKREIIESTLEKIGMNPKEILGRYPHQTSGGQMQRLLVARALIMDPDLLLADEPTSMVDASTRVAVLNEILRLKEEGMSVLFITHDVAQAYYISDRAAVMNDGEVVEIGPADEVFFEPEHPYTKELISSVPRLYEKWDI</sequence>
<evidence type="ECO:0000259" key="4">
    <source>
        <dbReference type="PROSITE" id="PS50893"/>
    </source>
</evidence>
<dbReference type="Proteomes" id="UP000070195">
    <property type="component" value="Unassembled WGS sequence"/>
</dbReference>
<keyword evidence="1" id="KW-0813">Transport</keyword>
<dbReference type="Pfam" id="PF08352">
    <property type="entry name" value="oligo_HPY"/>
    <property type="match status" value="1"/>
</dbReference>
<dbReference type="InterPro" id="IPR003593">
    <property type="entry name" value="AAA+_ATPase"/>
</dbReference>
<dbReference type="PANTHER" id="PTHR43230">
    <property type="entry name" value="ABC-TYPE DIPEPTIDE/OLIGOPEPTIDE TRANSPORT SYSTEM, ATPASE COMPONENT"/>
    <property type="match status" value="1"/>
</dbReference>
<keyword evidence="6" id="KW-1185">Reference proteome</keyword>
<evidence type="ECO:0000256" key="2">
    <source>
        <dbReference type="ARBA" id="ARBA00022741"/>
    </source>
</evidence>
<dbReference type="AlphaFoldDB" id="A0A133UCB7"/>
<proteinExistence type="predicted"/>
<dbReference type="PANTHER" id="PTHR43230:SF3">
    <property type="entry name" value="ABC-TYPE DIPEPTIDE_OLIGOPEPTIDE TRANSPORT SYSTEM, ATPASE COMPONENT"/>
    <property type="match status" value="1"/>
</dbReference>
<evidence type="ECO:0000256" key="3">
    <source>
        <dbReference type="ARBA" id="ARBA00022840"/>
    </source>
</evidence>
<dbReference type="GO" id="GO:0016887">
    <property type="term" value="F:ATP hydrolysis activity"/>
    <property type="evidence" value="ECO:0007669"/>
    <property type="project" value="InterPro"/>
</dbReference>
<dbReference type="InterPro" id="IPR003439">
    <property type="entry name" value="ABC_transporter-like_ATP-bd"/>
</dbReference>
<dbReference type="GO" id="GO:0015833">
    <property type="term" value="P:peptide transport"/>
    <property type="evidence" value="ECO:0007669"/>
    <property type="project" value="InterPro"/>
</dbReference>
<dbReference type="GO" id="GO:0005524">
    <property type="term" value="F:ATP binding"/>
    <property type="evidence" value="ECO:0007669"/>
    <property type="project" value="UniProtKB-KW"/>
</dbReference>
<dbReference type="EMBL" id="LHXM01000010">
    <property type="protein sequence ID" value="KXA91835.1"/>
    <property type="molecule type" value="Genomic_DNA"/>
</dbReference>
<dbReference type="InterPro" id="IPR013563">
    <property type="entry name" value="Oligopep_ABC_C"/>
</dbReference>
<dbReference type="InterPro" id="IPR027417">
    <property type="entry name" value="P-loop_NTPase"/>
</dbReference>
<dbReference type="SMART" id="SM00382">
    <property type="entry name" value="AAA"/>
    <property type="match status" value="1"/>
</dbReference>
<organism evidence="5 6">
    <name type="scientific">candidate division MSBL1 archaeon SCGC-AAA259D18</name>
    <dbReference type="NCBI Taxonomy" id="1698262"/>
    <lineage>
        <taxon>Archaea</taxon>
        <taxon>Methanobacteriati</taxon>
        <taxon>Methanobacteriota</taxon>
        <taxon>candidate division MSBL1</taxon>
    </lineage>
</organism>
<dbReference type="PROSITE" id="PS50893">
    <property type="entry name" value="ABC_TRANSPORTER_2"/>
    <property type="match status" value="1"/>
</dbReference>
<gene>
    <name evidence="5" type="ORF">AKJ63_00750</name>
</gene>
<keyword evidence="3" id="KW-0067">ATP-binding</keyword>
<protein>
    <recommendedName>
        <fullName evidence="4">ABC transporter domain-containing protein</fullName>
    </recommendedName>
</protein>
<feature type="domain" description="ABC transporter" evidence="4">
    <location>
        <begin position="8"/>
        <end position="256"/>
    </location>
</feature>
<name>A0A133UCB7_9EURY</name>
<evidence type="ECO:0000313" key="5">
    <source>
        <dbReference type="EMBL" id="KXA91835.1"/>
    </source>
</evidence>
<dbReference type="SUPFAM" id="SSF52540">
    <property type="entry name" value="P-loop containing nucleoside triphosphate hydrolases"/>
    <property type="match status" value="1"/>
</dbReference>
<accession>A0A133UCB7</accession>
<comment type="caution">
    <text evidence="5">The sequence shown here is derived from an EMBL/GenBank/DDBJ whole genome shotgun (WGS) entry which is preliminary data.</text>
</comment>